<feature type="domain" description="HAMP" evidence="13">
    <location>
        <begin position="331"/>
        <end position="383"/>
    </location>
</feature>
<evidence type="ECO:0000313" key="15">
    <source>
        <dbReference type="Proteomes" id="UP000481087"/>
    </source>
</evidence>
<dbReference type="PANTHER" id="PTHR34220:SF7">
    <property type="entry name" value="SENSOR HISTIDINE KINASE YPDA"/>
    <property type="match status" value="1"/>
</dbReference>
<dbReference type="PANTHER" id="PTHR34220">
    <property type="entry name" value="SENSOR HISTIDINE KINASE YPDA"/>
    <property type="match status" value="1"/>
</dbReference>
<keyword evidence="10" id="KW-0902">Two-component regulatory system</keyword>
<evidence type="ECO:0000259" key="13">
    <source>
        <dbReference type="PROSITE" id="PS50885"/>
    </source>
</evidence>
<dbReference type="Gene3D" id="6.10.340.10">
    <property type="match status" value="1"/>
</dbReference>
<keyword evidence="15" id="KW-1185">Reference proteome</keyword>
<dbReference type="InterPro" id="IPR004358">
    <property type="entry name" value="Sig_transdc_His_kin-like_C"/>
</dbReference>
<comment type="subcellular location">
    <subcellularLocation>
        <location evidence="2">Cell membrane</location>
        <topology evidence="2">Multi-pass membrane protein</topology>
    </subcellularLocation>
</comment>
<keyword evidence="11 12" id="KW-0472">Membrane</keyword>
<dbReference type="PROSITE" id="PS50885">
    <property type="entry name" value="HAMP"/>
    <property type="match status" value="1"/>
</dbReference>
<dbReference type="CDD" id="cd06225">
    <property type="entry name" value="HAMP"/>
    <property type="match status" value="1"/>
</dbReference>
<dbReference type="InterPro" id="IPR050640">
    <property type="entry name" value="Bact_2-comp_sensor_kinase"/>
</dbReference>
<evidence type="ECO:0000256" key="7">
    <source>
        <dbReference type="ARBA" id="ARBA00022692"/>
    </source>
</evidence>
<keyword evidence="6" id="KW-0808">Transferase</keyword>
<sequence length="614" mass="70505">MGRKSRRAWTWFYRSLFLRDRPLTVKLLVYSAMLVVIPLLIVGLISYQKSSEVLREEASLSNEQIIEQVKLHIEYYIRDFEIDSIRMQNHPSMQQFLRMTSEQEVSESGIREPMMQLLKDTAYSRSDISRIMLIMENQTVLDTSMNKNVTPALQLIQEPWFASVPANSDIMLIIRPPSERYELEDVPVLSIVKRLVSPNTLEPVATLIMEVNFKRIQEIAERVTIGRTGYLSILDPSGRYIYSPEYAEIGHLAAWDQLGYILQQESGSYQALTGDKPFYTFSRSSYLNWRLVTTIPEHELTRGTQYIRQTIWWTVAVTLVIAYLIGIGFATSIVRPVRALQYFMKRVKEGDFQARADIESKDEIGQLTNDFNKMVEKLQILLDEIYYSQLREKDLQLRQKETELKVLQSQVNPHFLMNALETVRGMALEKDMTDISVLVASLARLLRYNLNHAGATSSVQQEIHICEMYLRIQQYRFEEKLSYEFQIPHWAENQTIAKFALQPLVENCVIHGIETSDRPVHIVIAARQMDGHQFAIEIQDTGMGIPAERLRALQLDLLQKDMVAAVSQIGIVNVHRRIAYLFGEAYGLELESSAGEGTTVSLKLPLGLGLREGA</sequence>
<evidence type="ECO:0000256" key="8">
    <source>
        <dbReference type="ARBA" id="ARBA00022777"/>
    </source>
</evidence>
<feature type="transmembrane region" description="Helical" evidence="12">
    <location>
        <begin position="311"/>
        <end position="334"/>
    </location>
</feature>
<dbReference type="SUPFAM" id="SSF55874">
    <property type="entry name" value="ATPase domain of HSP90 chaperone/DNA topoisomerase II/histidine kinase"/>
    <property type="match status" value="1"/>
</dbReference>
<proteinExistence type="predicted"/>
<keyword evidence="4" id="KW-1003">Cell membrane</keyword>
<dbReference type="SUPFAM" id="SSF158472">
    <property type="entry name" value="HAMP domain-like"/>
    <property type="match status" value="1"/>
</dbReference>
<keyword evidence="9 12" id="KW-1133">Transmembrane helix</keyword>
<dbReference type="Pfam" id="PF02743">
    <property type="entry name" value="dCache_1"/>
    <property type="match status" value="1"/>
</dbReference>
<dbReference type="Gene3D" id="3.30.565.10">
    <property type="entry name" value="Histidine kinase-like ATPase, C-terminal domain"/>
    <property type="match status" value="1"/>
</dbReference>
<evidence type="ECO:0000256" key="11">
    <source>
        <dbReference type="ARBA" id="ARBA00023136"/>
    </source>
</evidence>
<dbReference type="InterPro" id="IPR010559">
    <property type="entry name" value="Sig_transdc_His_kin_internal"/>
</dbReference>
<dbReference type="Pfam" id="PF00672">
    <property type="entry name" value="HAMP"/>
    <property type="match status" value="1"/>
</dbReference>
<comment type="catalytic activity">
    <reaction evidence="1">
        <text>ATP + protein L-histidine = ADP + protein N-phospho-L-histidine.</text>
        <dbReference type="EC" id="2.7.13.3"/>
    </reaction>
</comment>
<dbReference type="InterPro" id="IPR003594">
    <property type="entry name" value="HATPase_dom"/>
</dbReference>
<dbReference type="PRINTS" id="PR00344">
    <property type="entry name" value="BCTRLSENSOR"/>
</dbReference>
<dbReference type="InterPro" id="IPR003660">
    <property type="entry name" value="HAMP_dom"/>
</dbReference>
<reference evidence="14 15" key="1">
    <citation type="submission" date="2019-12" db="EMBL/GenBank/DDBJ databases">
        <title>Paenibacillus sp. nov. sp. isolated from soil.</title>
        <authorList>
            <person name="Kim J."/>
            <person name="Jeong S.E."/>
            <person name="Jung H.S."/>
            <person name="Jeon C.O."/>
        </authorList>
    </citation>
    <scope>NUCLEOTIDE SEQUENCE [LARGE SCALE GENOMIC DNA]</scope>
    <source>
        <strain evidence="14 15">5J-6</strain>
    </source>
</reference>
<evidence type="ECO:0000256" key="1">
    <source>
        <dbReference type="ARBA" id="ARBA00000085"/>
    </source>
</evidence>
<organism evidence="14 15">
    <name type="scientific">Paenibacillus silvestris</name>
    <dbReference type="NCBI Taxonomy" id="2606219"/>
    <lineage>
        <taxon>Bacteria</taxon>
        <taxon>Bacillati</taxon>
        <taxon>Bacillota</taxon>
        <taxon>Bacilli</taxon>
        <taxon>Bacillales</taxon>
        <taxon>Paenibacillaceae</taxon>
        <taxon>Paenibacillus</taxon>
    </lineage>
</organism>
<keyword evidence="5" id="KW-0597">Phosphoprotein</keyword>
<dbReference type="Gene3D" id="3.30.450.20">
    <property type="entry name" value="PAS domain"/>
    <property type="match status" value="1"/>
</dbReference>
<evidence type="ECO:0000313" key="14">
    <source>
        <dbReference type="EMBL" id="MZQ82003.1"/>
    </source>
</evidence>
<gene>
    <name evidence="14" type="ORF">GQF01_07615</name>
</gene>
<evidence type="ECO:0000256" key="12">
    <source>
        <dbReference type="SAM" id="Phobius"/>
    </source>
</evidence>
<evidence type="ECO:0000256" key="2">
    <source>
        <dbReference type="ARBA" id="ARBA00004651"/>
    </source>
</evidence>
<evidence type="ECO:0000256" key="9">
    <source>
        <dbReference type="ARBA" id="ARBA00022989"/>
    </source>
</evidence>
<name>A0A6L8UUV5_9BACL</name>
<dbReference type="CDD" id="cd12912">
    <property type="entry name" value="PDC2_MCP_like"/>
    <property type="match status" value="1"/>
</dbReference>
<dbReference type="GO" id="GO:0005886">
    <property type="term" value="C:plasma membrane"/>
    <property type="evidence" value="ECO:0007669"/>
    <property type="project" value="UniProtKB-SubCell"/>
</dbReference>
<dbReference type="GO" id="GO:0000155">
    <property type="term" value="F:phosphorelay sensor kinase activity"/>
    <property type="evidence" value="ECO:0007669"/>
    <property type="project" value="InterPro"/>
</dbReference>
<comment type="caution">
    <text evidence="14">The sequence shown here is derived from an EMBL/GenBank/DDBJ whole genome shotgun (WGS) entry which is preliminary data.</text>
</comment>
<accession>A0A6L8UUV5</accession>
<evidence type="ECO:0000256" key="4">
    <source>
        <dbReference type="ARBA" id="ARBA00022475"/>
    </source>
</evidence>
<dbReference type="Proteomes" id="UP000481087">
    <property type="component" value="Unassembled WGS sequence"/>
</dbReference>
<dbReference type="InterPro" id="IPR036890">
    <property type="entry name" value="HATPase_C_sf"/>
</dbReference>
<dbReference type="SMART" id="SM00304">
    <property type="entry name" value="HAMP"/>
    <property type="match status" value="1"/>
</dbReference>
<evidence type="ECO:0000256" key="5">
    <source>
        <dbReference type="ARBA" id="ARBA00022553"/>
    </source>
</evidence>
<evidence type="ECO:0000256" key="10">
    <source>
        <dbReference type="ARBA" id="ARBA00023012"/>
    </source>
</evidence>
<dbReference type="RefSeq" id="WP_161406183.1">
    <property type="nucleotide sequence ID" value="NZ_WTUZ01000010.1"/>
</dbReference>
<dbReference type="InterPro" id="IPR033479">
    <property type="entry name" value="dCache_1"/>
</dbReference>
<keyword evidence="8" id="KW-0418">Kinase</keyword>
<evidence type="ECO:0000256" key="3">
    <source>
        <dbReference type="ARBA" id="ARBA00012438"/>
    </source>
</evidence>
<dbReference type="Pfam" id="PF02518">
    <property type="entry name" value="HATPase_c"/>
    <property type="match status" value="1"/>
</dbReference>
<dbReference type="AlphaFoldDB" id="A0A6L8UUV5"/>
<dbReference type="EC" id="2.7.13.3" evidence="3"/>
<dbReference type="Pfam" id="PF06580">
    <property type="entry name" value="His_kinase"/>
    <property type="match status" value="1"/>
</dbReference>
<keyword evidence="7 12" id="KW-0812">Transmembrane</keyword>
<protein>
    <recommendedName>
        <fullName evidence="3">histidine kinase</fullName>
        <ecNumber evidence="3">2.7.13.3</ecNumber>
    </recommendedName>
</protein>
<dbReference type="EMBL" id="WTUZ01000010">
    <property type="protein sequence ID" value="MZQ82003.1"/>
    <property type="molecule type" value="Genomic_DNA"/>
</dbReference>
<evidence type="ECO:0000256" key="6">
    <source>
        <dbReference type="ARBA" id="ARBA00022679"/>
    </source>
</evidence>
<feature type="transmembrane region" description="Helical" evidence="12">
    <location>
        <begin position="27"/>
        <end position="47"/>
    </location>
</feature>